<feature type="transmembrane region" description="Helical" evidence="4">
    <location>
        <begin position="202"/>
        <end position="221"/>
    </location>
</feature>
<evidence type="ECO:0000313" key="7">
    <source>
        <dbReference type="Proteomes" id="UP001320544"/>
    </source>
</evidence>
<keyword evidence="3" id="KW-0804">Transcription</keyword>
<dbReference type="Gene3D" id="1.10.10.10">
    <property type="entry name" value="Winged helix-like DNA-binding domain superfamily/Winged helix DNA-binding domain"/>
    <property type="match status" value="1"/>
</dbReference>
<dbReference type="PANTHER" id="PTHR44688:SF16">
    <property type="entry name" value="DNA-BINDING TRANSCRIPTIONAL ACTIVATOR DEVR_DOSR"/>
    <property type="match status" value="1"/>
</dbReference>
<keyword evidence="4" id="KW-0812">Transmembrane</keyword>
<dbReference type="SMART" id="SM00421">
    <property type="entry name" value="HTH_LUXR"/>
    <property type="match status" value="1"/>
</dbReference>
<evidence type="ECO:0000313" key="6">
    <source>
        <dbReference type="EMBL" id="BDE96154.1"/>
    </source>
</evidence>
<evidence type="ECO:0000256" key="2">
    <source>
        <dbReference type="ARBA" id="ARBA00023125"/>
    </source>
</evidence>
<dbReference type="PROSITE" id="PS50043">
    <property type="entry name" value="HTH_LUXR_2"/>
    <property type="match status" value="1"/>
</dbReference>
<dbReference type="RefSeq" id="WP_244412450.1">
    <property type="nucleotide sequence ID" value="NZ_AP025564.1"/>
</dbReference>
<feature type="transmembrane region" description="Helical" evidence="4">
    <location>
        <begin position="355"/>
        <end position="374"/>
    </location>
</feature>
<dbReference type="PRINTS" id="PR00038">
    <property type="entry name" value="HTHLUXR"/>
</dbReference>
<dbReference type="PANTHER" id="PTHR44688">
    <property type="entry name" value="DNA-BINDING TRANSCRIPTIONAL ACTIVATOR DEVR_DOSR"/>
    <property type="match status" value="1"/>
</dbReference>
<keyword evidence="1" id="KW-0805">Transcription regulation</keyword>
<evidence type="ECO:0000256" key="3">
    <source>
        <dbReference type="ARBA" id="ARBA00023163"/>
    </source>
</evidence>
<evidence type="ECO:0000259" key="5">
    <source>
        <dbReference type="PROSITE" id="PS50043"/>
    </source>
</evidence>
<proteinExistence type="predicted"/>
<organism evidence="6 7">
    <name type="scientific">Raoultibacter timonensis</name>
    <dbReference type="NCBI Taxonomy" id="1907662"/>
    <lineage>
        <taxon>Bacteria</taxon>
        <taxon>Bacillati</taxon>
        <taxon>Actinomycetota</taxon>
        <taxon>Coriobacteriia</taxon>
        <taxon>Eggerthellales</taxon>
        <taxon>Eggerthellaceae</taxon>
        <taxon>Raoultibacter</taxon>
    </lineage>
</organism>
<dbReference type="SUPFAM" id="SSF46894">
    <property type="entry name" value="C-terminal effector domain of the bipartite response regulators"/>
    <property type="match status" value="1"/>
</dbReference>
<dbReference type="CDD" id="cd06170">
    <property type="entry name" value="LuxR_C_like"/>
    <property type="match status" value="1"/>
</dbReference>
<keyword evidence="4" id="KW-1133">Transmembrane helix</keyword>
<dbReference type="InterPro" id="IPR036388">
    <property type="entry name" value="WH-like_DNA-bd_sf"/>
</dbReference>
<feature type="domain" description="HTH luxR-type" evidence="5">
    <location>
        <begin position="414"/>
        <end position="479"/>
    </location>
</feature>
<dbReference type="EMBL" id="AP025564">
    <property type="protein sequence ID" value="BDE96154.1"/>
    <property type="molecule type" value="Genomic_DNA"/>
</dbReference>
<reference evidence="6 7" key="1">
    <citation type="submission" date="2022-01" db="EMBL/GenBank/DDBJ databases">
        <title>Novel bile acid biosynthetic pathways are enriched in the microbiome of centenarians.</title>
        <authorList>
            <person name="Sato Y."/>
            <person name="Atarashi K."/>
            <person name="Plichta R.D."/>
            <person name="Arai Y."/>
            <person name="Sasajima S."/>
            <person name="Kearney M.S."/>
            <person name="Suda W."/>
            <person name="Takeshita K."/>
            <person name="Sasaki T."/>
            <person name="Okamoto S."/>
            <person name="Skelly N.A."/>
            <person name="Okamura Y."/>
            <person name="Vlamakis H."/>
            <person name="Li Y."/>
            <person name="Tanoue T."/>
            <person name="Takei H."/>
            <person name="Nittono H."/>
            <person name="Narushima S."/>
            <person name="Irie J."/>
            <person name="Itoh H."/>
            <person name="Moriya K."/>
            <person name="Sugiura Y."/>
            <person name="Suematsu M."/>
            <person name="Moritoki N."/>
            <person name="Shibata S."/>
            <person name="Littman R.D."/>
            <person name="Fischbach A.M."/>
            <person name="Uwamino Y."/>
            <person name="Inoue T."/>
            <person name="Honda A."/>
            <person name="Hattori M."/>
            <person name="Murai T."/>
            <person name="Xavier J.R."/>
            <person name="Hirose N."/>
            <person name="Honda K."/>
        </authorList>
    </citation>
    <scope>NUCLEOTIDE SEQUENCE [LARGE SCALE GENOMIC DNA]</scope>
    <source>
        <strain evidence="6 7">CE91-St30</strain>
    </source>
</reference>
<accession>A0ABM7WIU8</accession>
<dbReference type="InterPro" id="IPR000792">
    <property type="entry name" value="Tscrpt_reg_LuxR_C"/>
</dbReference>
<protein>
    <recommendedName>
        <fullName evidence="5">HTH luxR-type domain-containing protein</fullName>
    </recommendedName>
</protein>
<dbReference type="Pfam" id="PF00196">
    <property type="entry name" value="GerE"/>
    <property type="match status" value="1"/>
</dbReference>
<feature type="transmembrane region" description="Helical" evidence="4">
    <location>
        <begin position="12"/>
        <end position="35"/>
    </location>
</feature>
<feature type="transmembrane region" description="Helical" evidence="4">
    <location>
        <begin position="138"/>
        <end position="157"/>
    </location>
</feature>
<sequence length="493" mass="53147">MAQPTSHDLLNTYLIASLGFGCFIGWDLIGAFSPATVLLTYTDIPDAFILRLVSLGALVLTYFACKLNADWFFENRVKVAVISTVLSLAVVANAVGGRYFSIPVPLSVVSWVLFGIGSGILDLIWCTYLSLLPTRRTLSTIAAGACLGTLIFVIAASASPASVSLFAITLIPMFSLSLLVFSFKNLPQASILPVKNYRRAPALSAAASISVGAHGILYGFITACMFFISPTAAIIVGGSGIIGSIAALLFSRYEPKIDLDNSFIQRVSLPVIVVGLLLLPLVGETGQVFCGCLVNNALAFSSLLIRGNSCIENAEFQLHPVDRYAQRQVPRWFGFLVGTFVAFVLGTAIPEHAVVFNFVIVIMAGIVVTAFSIYNGNDGRNKEFLNGLLTDQSSPAEAESFVKLPSHFYQRCDEVIAAFDLSPREGEIFYLLAKGRNAKHIQEKLCISSSTVKTHIYRIYQKMGINSQQLLIDAVDNNASRSGDRSAPPTEGV</sequence>
<dbReference type="InterPro" id="IPR016032">
    <property type="entry name" value="Sig_transdc_resp-reg_C-effctor"/>
</dbReference>
<keyword evidence="7" id="KW-1185">Reference proteome</keyword>
<keyword evidence="4" id="KW-0472">Membrane</keyword>
<feature type="transmembrane region" description="Helical" evidence="4">
    <location>
        <begin position="329"/>
        <end position="349"/>
    </location>
</feature>
<gene>
    <name evidence="6" type="ORF">CE91St30_14870</name>
</gene>
<feature type="transmembrane region" description="Helical" evidence="4">
    <location>
        <begin position="77"/>
        <end position="96"/>
    </location>
</feature>
<dbReference type="Proteomes" id="UP001320544">
    <property type="component" value="Chromosome"/>
</dbReference>
<feature type="transmembrane region" description="Helical" evidence="4">
    <location>
        <begin position="227"/>
        <end position="251"/>
    </location>
</feature>
<keyword evidence="2" id="KW-0238">DNA-binding</keyword>
<evidence type="ECO:0000256" key="4">
    <source>
        <dbReference type="SAM" id="Phobius"/>
    </source>
</evidence>
<name>A0ABM7WIU8_9ACTN</name>
<evidence type="ECO:0000256" key="1">
    <source>
        <dbReference type="ARBA" id="ARBA00023015"/>
    </source>
</evidence>
<feature type="transmembrane region" description="Helical" evidence="4">
    <location>
        <begin position="163"/>
        <end position="181"/>
    </location>
</feature>
<feature type="transmembrane region" description="Helical" evidence="4">
    <location>
        <begin position="47"/>
        <end position="65"/>
    </location>
</feature>
<feature type="transmembrane region" description="Helical" evidence="4">
    <location>
        <begin position="108"/>
        <end position="131"/>
    </location>
</feature>